<sequence>MNIDIKNVLSIELGEVLSNEKSDYSHRTLEITTSDGQVIIKLYTKGDEDALKLCV</sequence>
<organism evidence="1">
    <name type="scientific">uncultured Caudovirales phage</name>
    <dbReference type="NCBI Taxonomy" id="2100421"/>
    <lineage>
        <taxon>Viruses</taxon>
        <taxon>Duplodnaviria</taxon>
        <taxon>Heunggongvirae</taxon>
        <taxon>Uroviricota</taxon>
        <taxon>Caudoviricetes</taxon>
        <taxon>Peduoviridae</taxon>
        <taxon>Maltschvirus</taxon>
        <taxon>Maltschvirus maltsch</taxon>
    </lineage>
</organism>
<gene>
    <name evidence="1" type="ORF">UFOVP412_7</name>
</gene>
<evidence type="ECO:0000313" key="1">
    <source>
        <dbReference type="EMBL" id="CAB4141103.1"/>
    </source>
</evidence>
<dbReference type="EMBL" id="LR796387">
    <property type="protein sequence ID" value="CAB4141103.1"/>
    <property type="molecule type" value="Genomic_DNA"/>
</dbReference>
<proteinExistence type="predicted"/>
<name>A0A6J5M6L7_9CAUD</name>
<reference evidence="1" key="1">
    <citation type="submission" date="2020-04" db="EMBL/GenBank/DDBJ databases">
        <authorList>
            <person name="Chiriac C."/>
            <person name="Salcher M."/>
            <person name="Ghai R."/>
            <person name="Kavagutti S V."/>
        </authorList>
    </citation>
    <scope>NUCLEOTIDE SEQUENCE</scope>
</reference>
<accession>A0A6J5M6L7</accession>
<protein>
    <submittedName>
        <fullName evidence="1">Uncharacterized protein</fullName>
    </submittedName>
</protein>